<feature type="compositionally biased region" description="Basic and acidic residues" evidence="8">
    <location>
        <begin position="260"/>
        <end position="280"/>
    </location>
</feature>
<feature type="compositionally biased region" description="Basic and acidic residues" evidence="8">
    <location>
        <begin position="238"/>
        <end position="252"/>
    </location>
</feature>
<dbReference type="Pfam" id="PF00078">
    <property type="entry name" value="RVT_1"/>
    <property type="match status" value="1"/>
</dbReference>
<evidence type="ECO:0000256" key="8">
    <source>
        <dbReference type="SAM" id="MobiDB-lite"/>
    </source>
</evidence>
<dbReference type="InterPro" id="IPR002156">
    <property type="entry name" value="RNaseH_domain"/>
</dbReference>
<dbReference type="SUPFAM" id="SSF56672">
    <property type="entry name" value="DNA/RNA polymerases"/>
    <property type="match status" value="1"/>
</dbReference>
<evidence type="ECO:0000256" key="5">
    <source>
        <dbReference type="ARBA" id="ARBA00022801"/>
    </source>
</evidence>
<dbReference type="InterPro" id="IPR036397">
    <property type="entry name" value="RNaseH_sf"/>
</dbReference>
<reference evidence="11" key="1">
    <citation type="submission" date="2018-02" db="EMBL/GenBank/DDBJ databases">
        <authorList>
            <person name="Cohen D.B."/>
            <person name="Kent A.D."/>
        </authorList>
    </citation>
    <scope>NUCLEOTIDE SEQUENCE</scope>
</reference>
<dbReference type="InterPro" id="IPR043502">
    <property type="entry name" value="DNA/RNA_pol_sf"/>
</dbReference>
<keyword evidence="7" id="KW-0175">Coiled coil</keyword>
<dbReference type="InterPro" id="IPR005162">
    <property type="entry name" value="Retrotrans_gag_dom"/>
</dbReference>
<evidence type="ECO:0000259" key="10">
    <source>
        <dbReference type="PROSITE" id="PS50994"/>
    </source>
</evidence>
<dbReference type="InterPro" id="IPR000477">
    <property type="entry name" value="RT_dom"/>
</dbReference>
<organism evidence="11">
    <name type="scientific">Fagus sylvatica</name>
    <name type="common">Beechnut</name>
    <dbReference type="NCBI Taxonomy" id="28930"/>
    <lineage>
        <taxon>Eukaryota</taxon>
        <taxon>Viridiplantae</taxon>
        <taxon>Streptophyta</taxon>
        <taxon>Embryophyta</taxon>
        <taxon>Tracheophyta</taxon>
        <taxon>Spermatophyta</taxon>
        <taxon>Magnoliopsida</taxon>
        <taxon>eudicotyledons</taxon>
        <taxon>Gunneridae</taxon>
        <taxon>Pentapetalae</taxon>
        <taxon>rosids</taxon>
        <taxon>fabids</taxon>
        <taxon>Fagales</taxon>
        <taxon>Fagaceae</taxon>
        <taxon>Fagus</taxon>
    </lineage>
</organism>
<dbReference type="PANTHER" id="PTHR37984">
    <property type="entry name" value="PROTEIN CBG26694"/>
    <property type="match status" value="1"/>
</dbReference>
<feature type="region of interest" description="Disordered" evidence="8">
    <location>
        <begin position="332"/>
        <end position="354"/>
    </location>
</feature>
<evidence type="ECO:0000256" key="7">
    <source>
        <dbReference type="SAM" id="Coils"/>
    </source>
</evidence>
<dbReference type="PANTHER" id="PTHR37984:SF5">
    <property type="entry name" value="PROTEIN NYNRIN-LIKE"/>
    <property type="match status" value="1"/>
</dbReference>
<dbReference type="Pfam" id="PF17917">
    <property type="entry name" value="RT_RNaseH"/>
    <property type="match status" value="1"/>
</dbReference>
<evidence type="ECO:0000256" key="3">
    <source>
        <dbReference type="ARBA" id="ARBA00022722"/>
    </source>
</evidence>
<dbReference type="GO" id="GO:0015074">
    <property type="term" value="P:DNA integration"/>
    <property type="evidence" value="ECO:0007669"/>
    <property type="project" value="InterPro"/>
</dbReference>
<feature type="region of interest" description="Disordered" evidence="8">
    <location>
        <begin position="238"/>
        <end position="286"/>
    </location>
</feature>
<dbReference type="Pfam" id="PF13456">
    <property type="entry name" value="RVT_3"/>
    <property type="match status" value="1"/>
</dbReference>
<evidence type="ECO:0000256" key="6">
    <source>
        <dbReference type="ARBA" id="ARBA00022918"/>
    </source>
</evidence>
<dbReference type="InterPro" id="IPR012337">
    <property type="entry name" value="RNaseH-like_sf"/>
</dbReference>
<name>A0A2N9H9I9_FAGSY</name>
<dbReference type="Gene3D" id="3.30.70.270">
    <property type="match status" value="2"/>
</dbReference>
<dbReference type="InterPro" id="IPR001584">
    <property type="entry name" value="Integrase_cat-core"/>
</dbReference>
<dbReference type="EMBL" id="OIVN01003413">
    <property type="protein sequence ID" value="SPD11047.1"/>
    <property type="molecule type" value="Genomic_DNA"/>
</dbReference>
<keyword evidence="5" id="KW-0378">Hydrolase</keyword>
<evidence type="ECO:0000256" key="2">
    <source>
        <dbReference type="ARBA" id="ARBA00022695"/>
    </source>
</evidence>
<sequence>MPHPSQAADPTRSAANARATKLEEELKEMREQMKEMKSQVKAKAAKNLDMLVHRTESPFTKRVDEYPLPAKFKVPQLETFDGFKDPLDYLDSFRTVMRLQGVSDEIMCRVFPTNLRGSARTWFNQLETGSIDTFAQLSRVFIDNFIGGQRSARPTNYLLNIRQREGESLRSYVQRFNKEAVQIDEPNKYVTLTAFNVGLHKGDFLFQLCKDSPKSMSELMYETQKFINAEDAFEARDEFPNKKRKESEDRRYKSSKNRFSKQDYPRGDKKNIQDDPEIKWPGKLRSNPMKRSKDLYCCFHRDHGHTTEDCYALKKQIEALIRQGKLRKFIRRDNQEARLEPRPPRQVENKDRTEKHPQDIIGEIRTIVEGLALGGTSRSSRKAYARQVHNILVTQRPKKNVKMDDQVISFSEDNGRGIHQPHDDALVVTMTIAGFITRPIDIPLVGFTGDKVKPTGVVSLIIEAGTYPRQVRTSVEFLVVDCPSTYNVIIGLPTLNKLRAVTSTYHLLIRFPTEHRVGELKGDQATTRECYFTSLGPETKHKTMKIEEGQALVEPTEELEVVMLDDEKPHQTISIGTKMDNRLRESMIKFLKDNSNVFTWTHEDMPGIDPLAICHRLNVDPSIRPIKQKKRVFAPDRNQAISDEVEKLLTVGFIREVYYPDWLANVVMVKKSNGKWRMCVDFTDLNKAYPKNSFPLPRIDQLVDSTAGHRLLTFMDAFSGYNQIMMDEDDQEKTSFITNKGLFCYKVMPFGLKNAGATYQRLMNKMFHHQIGRNVEVYIDDMLVKTKDEANHLEDLEETFETLPSIPHEAQPKGIEANPDKIKAVLEMTPPKTIKEVQSLIGRVATLNCFVSRATDKCLPFFKTLRKAFIWTDECQKSFEELKTSTLIKEERGTQLPVYYTSKAFQGAEERYPAMEKLALALVIAARKLRPYFQSHKIVVFTNHPLRKAINKPDTTERLIQWAVELSEFDIEYRPRQAIKAQALADFIAEFTVAEEELSGEEPERKWEVEIDGLSVKGARGVGVVFKTPEIHLLKHSVNGEYEAKEDRMEKYLSLVKNIIRDFDKVTLVQVPREQNTKADALAKLASSEEATNQQIEVQYSPSHMGGEMNPIDVSNSWMTPITEYLEEGTLPTDPVEARKLKKDTVSYTRACDKCQRFGNLINSPPEALTPITAPWLFAQWGLDIMGPLLVGRRQLKFLVVGIDYFTKFGIPKAFISDNGRQFDNSPFRELCEELGICNHYSSSGHPQANGQVEVTNRSLLKMIKTRLEGEKGLWPEELPNILWAYRMTARTPTEETPFRLTYGTEAVIPVEIGLTTWRTNNHDENSNDSQLRMNLDFLDEIRDQAEAKTRGSLLRPTSEAQGIQS</sequence>
<keyword evidence="4" id="KW-0255">Endonuclease</keyword>
<evidence type="ECO:0000256" key="4">
    <source>
        <dbReference type="ARBA" id="ARBA00022759"/>
    </source>
</evidence>
<dbReference type="PROSITE" id="PS50994">
    <property type="entry name" value="INTEGRASE"/>
    <property type="match status" value="1"/>
</dbReference>
<dbReference type="InterPro" id="IPR043128">
    <property type="entry name" value="Rev_trsase/Diguanyl_cyclase"/>
</dbReference>
<dbReference type="SUPFAM" id="SSF53098">
    <property type="entry name" value="Ribonuclease H-like"/>
    <property type="match status" value="1"/>
</dbReference>
<evidence type="ECO:0000259" key="9">
    <source>
        <dbReference type="PROSITE" id="PS50878"/>
    </source>
</evidence>
<dbReference type="InterPro" id="IPR041373">
    <property type="entry name" value="RT_RNaseH"/>
</dbReference>
<dbReference type="InterPro" id="IPR050951">
    <property type="entry name" value="Retrovirus_Pol_polyprotein"/>
</dbReference>
<dbReference type="CDD" id="cd01647">
    <property type="entry name" value="RT_LTR"/>
    <property type="match status" value="1"/>
</dbReference>
<dbReference type="Pfam" id="PF03732">
    <property type="entry name" value="Retrotrans_gag"/>
    <property type="match status" value="1"/>
</dbReference>
<keyword evidence="3" id="KW-0540">Nuclease</keyword>
<keyword evidence="2" id="KW-0548">Nucleotidyltransferase</keyword>
<dbReference type="GO" id="GO:0003676">
    <property type="term" value="F:nucleic acid binding"/>
    <property type="evidence" value="ECO:0007669"/>
    <property type="project" value="InterPro"/>
</dbReference>
<evidence type="ECO:0000256" key="1">
    <source>
        <dbReference type="ARBA" id="ARBA00022679"/>
    </source>
</evidence>
<feature type="coiled-coil region" evidence="7">
    <location>
        <begin position="12"/>
        <end position="46"/>
    </location>
</feature>
<proteinExistence type="predicted"/>
<dbReference type="Gene3D" id="3.30.420.10">
    <property type="entry name" value="Ribonuclease H-like superfamily/Ribonuclease H"/>
    <property type="match status" value="2"/>
</dbReference>
<keyword evidence="1" id="KW-0808">Transferase</keyword>
<evidence type="ECO:0000313" key="11">
    <source>
        <dbReference type="EMBL" id="SPD11047.1"/>
    </source>
</evidence>
<protein>
    <submittedName>
        <fullName evidence="11">Uncharacterized protein</fullName>
    </submittedName>
</protein>
<dbReference type="PROSITE" id="PS50878">
    <property type="entry name" value="RT_POL"/>
    <property type="match status" value="1"/>
</dbReference>
<feature type="domain" description="Integrase catalytic" evidence="10">
    <location>
        <begin position="1203"/>
        <end position="1306"/>
    </location>
</feature>
<feature type="domain" description="Reverse transcriptase" evidence="9">
    <location>
        <begin position="650"/>
        <end position="845"/>
    </location>
</feature>
<accession>A0A2N9H9I9</accession>
<dbReference type="GO" id="GO:0003964">
    <property type="term" value="F:RNA-directed DNA polymerase activity"/>
    <property type="evidence" value="ECO:0007669"/>
    <property type="project" value="UniProtKB-KW"/>
</dbReference>
<gene>
    <name evidence="11" type="ORF">FSB_LOCUS38929</name>
</gene>
<dbReference type="Gene3D" id="3.10.10.10">
    <property type="entry name" value="HIV Type 1 Reverse Transcriptase, subunit A, domain 1"/>
    <property type="match status" value="1"/>
</dbReference>
<dbReference type="GO" id="GO:0004523">
    <property type="term" value="F:RNA-DNA hybrid ribonuclease activity"/>
    <property type="evidence" value="ECO:0007669"/>
    <property type="project" value="InterPro"/>
</dbReference>
<keyword evidence="6" id="KW-0695">RNA-directed DNA polymerase</keyword>